<dbReference type="Proteomes" id="UP000681967">
    <property type="component" value="Unassembled WGS sequence"/>
</dbReference>
<feature type="region of interest" description="Disordered" evidence="1">
    <location>
        <begin position="121"/>
        <end position="172"/>
    </location>
</feature>
<feature type="non-terminal residue" evidence="2">
    <location>
        <position position="182"/>
    </location>
</feature>
<organism evidence="2 3">
    <name type="scientific">Rotaria magnacalcarata</name>
    <dbReference type="NCBI Taxonomy" id="392030"/>
    <lineage>
        <taxon>Eukaryota</taxon>
        <taxon>Metazoa</taxon>
        <taxon>Spiralia</taxon>
        <taxon>Gnathifera</taxon>
        <taxon>Rotifera</taxon>
        <taxon>Eurotatoria</taxon>
        <taxon>Bdelloidea</taxon>
        <taxon>Philodinida</taxon>
        <taxon>Philodinidae</taxon>
        <taxon>Rotaria</taxon>
    </lineage>
</organism>
<reference evidence="2" key="1">
    <citation type="submission" date="2021-02" db="EMBL/GenBank/DDBJ databases">
        <authorList>
            <person name="Nowell W R."/>
        </authorList>
    </citation>
    <scope>NUCLEOTIDE SEQUENCE</scope>
</reference>
<accession>A0A8S3FD71</accession>
<name>A0A8S3FD71_9BILA</name>
<evidence type="ECO:0000313" key="3">
    <source>
        <dbReference type="Proteomes" id="UP000681967"/>
    </source>
</evidence>
<gene>
    <name evidence="2" type="ORF">BYL167_LOCUS66631</name>
</gene>
<protein>
    <submittedName>
        <fullName evidence="2">Uncharacterized protein</fullName>
    </submittedName>
</protein>
<feature type="compositionally biased region" description="Basic residues" evidence="1">
    <location>
        <begin position="148"/>
        <end position="158"/>
    </location>
</feature>
<evidence type="ECO:0000313" key="2">
    <source>
        <dbReference type="EMBL" id="CAF5117945.1"/>
    </source>
</evidence>
<dbReference type="EMBL" id="CAJOBH010243691">
    <property type="protein sequence ID" value="CAF5117945.1"/>
    <property type="molecule type" value="Genomic_DNA"/>
</dbReference>
<sequence>MPAKEDNILFSPTLLFTCRNRRRTQKKKINSSNLSLISTTSLRNNLILLTDLYCYEKRNDNNLNAKNTITLKIPHNTSMVSNQTTLNWKQNDGGFQHDVLANNTNNDKYVIRSLSSSSAASTTDRFIPRQSRKQKWLKRKTESEERKEKKKKKERNKKSPSSTTKAEATEASLFQYIAVDTP</sequence>
<dbReference type="AlphaFoldDB" id="A0A8S3FD71"/>
<comment type="caution">
    <text evidence="2">The sequence shown here is derived from an EMBL/GenBank/DDBJ whole genome shotgun (WGS) entry which is preliminary data.</text>
</comment>
<proteinExistence type="predicted"/>
<evidence type="ECO:0000256" key="1">
    <source>
        <dbReference type="SAM" id="MobiDB-lite"/>
    </source>
</evidence>